<dbReference type="Proteomes" id="UP000032142">
    <property type="component" value="Unassembled WGS sequence"/>
</dbReference>
<name>A0A0B0PN00_GOSAR</name>
<accession>A0A0B0PN00</accession>
<evidence type="ECO:0000313" key="2">
    <source>
        <dbReference type="Proteomes" id="UP000032142"/>
    </source>
</evidence>
<keyword evidence="2" id="KW-1185">Reference proteome</keyword>
<sequence>MFLVSCNVWTAKCMISVPSIFLGLLGQNWNKGAMGPIQ</sequence>
<reference evidence="2" key="1">
    <citation type="submission" date="2014-09" db="EMBL/GenBank/DDBJ databases">
        <authorList>
            <person name="Mudge J."/>
            <person name="Ramaraj T."/>
            <person name="Lindquist I.E."/>
            <person name="Bharti A.K."/>
            <person name="Sundararajan A."/>
            <person name="Cameron C.T."/>
            <person name="Woodward J.E."/>
            <person name="May G.D."/>
            <person name="Brubaker C."/>
            <person name="Broadhvest J."/>
            <person name="Wilkins T.A."/>
        </authorList>
    </citation>
    <scope>NUCLEOTIDE SEQUENCE</scope>
    <source>
        <strain evidence="2">cv. AKA8401</strain>
    </source>
</reference>
<proteinExistence type="predicted"/>
<gene>
    <name evidence="1" type="ORF">F383_13092</name>
</gene>
<evidence type="ECO:0000313" key="1">
    <source>
        <dbReference type="EMBL" id="KHG27818.1"/>
    </source>
</evidence>
<dbReference type="AlphaFoldDB" id="A0A0B0PN00"/>
<protein>
    <submittedName>
        <fullName evidence="1">Uncharacterized protein</fullName>
    </submittedName>
</protein>
<organism evidence="1 2">
    <name type="scientific">Gossypium arboreum</name>
    <name type="common">Tree cotton</name>
    <name type="synonym">Gossypium nanking</name>
    <dbReference type="NCBI Taxonomy" id="29729"/>
    <lineage>
        <taxon>Eukaryota</taxon>
        <taxon>Viridiplantae</taxon>
        <taxon>Streptophyta</taxon>
        <taxon>Embryophyta</taxon>
        <taxon>Tracheophyta</taxon>
        <taxon>Spermatophyta</taxon>
        <taxon>Magnoliopsida</taxon>
        <taxon>eudicotyledons</taxon>
        <taxon>Gunneridae</taxon>
        <taxon>Pentapetalae</taxon>
        <taxon>rosids</taxon>
        <taxon>malvids</taxon>
        <taxon>Malvales</taxon>
        <taxon>Malvaceae</taxon>
        <taxon>Malvoideae</taxon>
        <taxon>Gossypium</taxon>
    </lineage>
</organism>
<dbReference type="EMBL" id="KN442526">
    <property type="protein sequence ID" value="KHG27818.1"/>
    <property type="molecule type" value="Genomic_DNA"/>
</dbReference>